<dbReference type="InterPro" id="IPR007502">
    <property type="entry name" value="Helicase-assoc_dom"/>
</dbReference>
<sequence>MKDGVRRAGYLHRSKEPSSSHLLSQNIEGPRRSPYNYGESPEQRRQRLEELRKQHGKLPETPFANYDLGDKELPAYKHKAEILDTLSENKISWLCGPTGSGKTTQTAQYALERFDRVVVLMPRRVIVDNVTEYVEQSLRGQLGKQYPDHLVGKIHGRATEATPDTRLCFMTAATFTKKLEQLSGDWHDEKTLVLVDEIHEANLEMEFATALAAKSIEKTDKWHMAFSSATPDTEVSQTMYEDINGSELPVVTIEGRPHEIDITEDKVSTVSEAYLEYGKDSKKSLVFVEGVRSIEETIASIKRHTRHQSGRIRFFKLHSGISEAARREIFTAEPAEDESFVIVSTSAGQSGITIPEVDLVLSNGLTKSKEIGEEGAEGLPPRLCTQAELMQQAGRGGRDIDGAKFVLARPISYGKIYLPEELKGFYDITSREQHIPPEIYHTNVVRNVLSAIHLNGDFEDLNQYLMYPVASKKVIQESYDLLETLEAIDGEGRITKIGEFMDNLPLSPELSRALAEMIKRGGSLREVLALSAIAASISGGGFAAWHQPKELFQEFISPDTTDDFFAEYDAFLRTREIYDGHHTDGRAYLANGIDPNKADNIHYQFSKICRRLSVNPNDIDMGELNSEEKHNISVALVRGFQELLYAKAGSRRIGRTTVNQYTNIHTGERGISEYEISSYSLARRMGMEALKLVVAFPWWYDAHDGRRHTLNTILPVTKDQITQALSGSAVPEFLGDRVAPNGDLVHVAQPKVGSLVIGPEQQQKIPATTDEQIALVVDTMKNRANKQVRVLFDLQHQRVITKGQLRQVLDGSAVNSHNVHEAEAKVWAVVQEVLTSEQQEAFYGQINR</sequence>
<dbReference type="Gene3D" id="3.40.50.300">
    <property type="entry name" value="P-loop containing nucleotide triphosphate hydrolases"/>
    <property type="match status" value="2"/>
</dbReference>
<evidence type="ECO:0000256" key="3">
    <source>
        <dbReference type="ARBA" id="ARBA00022806"/>
    </source>
</evidence>
<evidence type="ECO:0000313" key="8">
    <source>
        <dbReference type="EMBL" id="QCT41914.1"/>
    </source>
</evidence>
<gene>
    <name evidence="8" type="ORF">FBF37_00240</name>
</gene>
<dbReference type="GO" id="GO:0003723">
    <property type="term" value="F:RNA binding"/>
    <property type="evidence" value="ECO:0007669"/>
    <property type="project" value="TreeGrafter"/>
</dbReference>
<dbReference type="SUPFAM" id="SSF52540">
    <property type="entry name" value="P-loop containing nucleoside triphosphate hydrolases"/>
    <property type="match status" value="1"/>
</dbReference>
<evidence type="ECO:0000256" key="1">
    <source>
        <dbReference type="ARBA" id="ARBA00022741"/>
    </source>
</evidence>
<reference evidence="8 9" key="1">
    <citation type="submission" date="2019-04" db="EMBL/GenBank/DDBJ databases">
        <title>Saccharibacteria TM7 genomes.</title>
        <authorList>
            <person name="Bor B."/>
            <person name="He X."/>
            <person name="Chen T."/>
            <person name="Dewhirst F.E."/>
        </authorList>
    </citation>
    <scope>NUCLEOTIDE SEQUENCE [LARGE SCALE GENOMIC DNA]</scope>
    <source>
        <strain evidence="8 9">BB001</strain>
    </source>
</reference>
<dbReference type="InterPro" id="IPR011545">
    <property type="entry name" value="DEAD/DEAH_box_helicase_dom"/>
</dbReference>
<keyword evidence="3" id="KW-0347">Helicase</keyword>
<keyword evidence="2" id="KW-0378">Hydrolase</keyword>
<dbReference type="PROSITE" id="PS51192">
    <property type="entry name" value="HELICASE_ATP_BIND_1"/>
    <property type="match status" value="1"/>
</dbReference>
<evidence type="ECO:0008006" key="10">
    <source>
        <dbReference type="Google" id="ProtNLM"/>
    </source>
</evidence>
<evidence type="ECO:0000256" key="5">
    <source>
        <dbReference type="SAM" id="MobiDB-lite"/>
    </source>
</evidence>
<keyword evidence="4" id="KW-0067">ATP-binding</keyword>
<dbReference type="Proteomes" id="UP000310639">
    <property type="component" value="Chromosome"/>
</dbReference>
<dbReference type="SMART" id="SM00490">
    <property type="entry name" value="HELICc"/>
    <property type="match status" value="1"/>
</dbReference>
<dbReference type="PANTHER" id="PTHR18934:SF99">
    <property type="entry name" value="ATP-DEPENDENT RNA HELICASE DHX37-RELATED"/>
    <property type="match status" value="1"/>
</dbReference>
<dbReference type="GO" id="GO:0004386">
    <property type="term" value="F:helicase activity"/>
    <property type="evidence" value="ECO:0007669"/>
    <property type="project" value="UniProtKB-KW"/>
</dbReference>
<dbReference type="GO" id="GO:0005524">
    <property type="term" value="F:ATP binding"/>
    <property type="evidence" value="ECO:0007669"/>
    <property type="project" value="UniProtKB-KW"/>
</dbReference>
<dbReference type="Pfam" id="PF00270">
    <property type="entry name" value="DEAD"/>
    <property type="match status" value="1"/>
</dbReference>
<dbReference type="GO" id="GO:0016787">
    <property type="term" value="F:hydrolase activity"/>
    <property type="evidence" value="ECO:0007669"/>
    <property type="project" value="UniProtKB-KW"/>
</dbReference>
<feature type="domain" description="Helicase ATP-binding" evidence="6">
    <location>
        <begin position="83"/>
        <end position="249"/>
    </location>
</feature>
<dbReference type="SMART" id="SM00487">
    <property type="entry name" value="DEXDc"/>
    <property type="match status" value="1"/>
</dbReference>
<dbReference type="EMBL" id="CP040004">
    <property type="protein sequence ID" value="QCT41914.1"/>
    <property type="molecule type" value="Genomic_DNA"/>
</dbReference>
<proteinExistence type="predicted"/>
<evidence type="ECO:0000256" key="4">
    <source>
        <dbReference type="ARBA" id="ARBA00022840"/>
    </source>
</evidence>
<dbReference type="InterPro" id="IPR027417">
    <property type="entry name" value="P-loop_NTPase"/>
</dbReference>
<dbReference type="PANTHER" id="PTHR18934">
    <property type="entry name" value="ATP-DEPENDENT RNA HELICASE"/>
    <property type="match status" value="1"/>
</dbReference>
<evidence type="ECO:0000259" key="6">
    <source>
        <dbReference type="PROSITE" id="PS51192"/>
    </source>
</evidence>
<keyword evidence="9" id="KW-1185">Reference proteome</keyword>
<dbReference type="KEGG" id="nft:FBF37_00240"/>
<evidence type="ECO:0000259" key="7">
    <source>
        <dbReference type="PROSITE" id="PS51194"/>
    </source>
</evidence>
<dbReference type="OrthoDB" id="9808833at2"/>
<feature type="domain" description="Helicase C-terminal" evidence="7">
    <location>
        <begin position="269"/>
        <end position="456"/>
    </location>
</feature>
<dbReference type="InterPro" id="IPR001650">
    <property type="entry name" value="Helicase_C-like"/>
</dbReference>
<dbReference type="Pfam" id="PF00271">
    <property type="entry name" value="Helicase_C"/>
    <property type="match status" value="1"/>
</dbReference>
<organism evidence="8 9">
    <name type="scientific">Candidatus Nanosynbacter featherlites</name>
    <dbReference type="NCBI Taxonomy" id="2572088"/>
    <lineage>
        <taxon>Bacteria</taxon>
        <taxon>Candidatus Saccharimonadota</taxon>
        <taxon>Candidatus Saccharimonadia</taxon>
        <taxon>Candidatus Nanosynbacterales</taxon>
        <taxon>Candidatus Nanosynbacteraceae</taxon>
        <taxon>Candidatus Nanosynbacter</taxon>
    </lineage>
</organism>
<dbReference type="Gene3D" id="1.20.120.1080">
    <property type="match status" value="1"/>
</dbReference>
<evidence type="ECO:0000256" key="2">
    <source>
        <dbReference type="ARBA" id="ARBA00022801"/>
    </source>
</evidence>
<keyword evidence="1" id="KW-0547">Nucleotide-binding</keyword>
<accession>A0A4P9A2C5</accession>
<evidence type="ECO:0000313" key="9">
    <source>
        <dbReference type="Proteomes" id="UP000310639"/>
    </source>
</evidence>
<dbReference type="PROSITE" id="PS51194">
    <property type="entry name" value="HELICASE_CTER"/>
    <property type="match status" value="1"/>
</dbReference>
<feature type="region of interest" description="Disordered" evidence="5">
    <location>
        <begin position="1"/>
        <end position="46"/>
    </location>
</feature>
<dbReference type="InterPro" id="IPR014001">
    <property type="entry name" value="Helicase_ATP-bd"/>
</dbReference>
<dbReference type="AlphaFoldDB" id="A0A4P9A2C5"/>
<protein>
    <recommendedName>
        <fullName evidence="10">DEAD/DEAH box helicase</fullName>
    </recommendedName>
</protein>
<name>A0A4P9A2C5_9BACT</name>
<dbReference type="SMART" id="SM00847">
    <property type="entry name" value="HA2"/>
    <property type="match status" value="1"/>
</dbReference>